<protein>
    <recommendedName>
        <fullName evidence="6">Cyclic nucleotide-binding domain-containing protein</fullName>
    </recommendedName>
</protein>
<evidence type="ECO:0000313" key="8">
    <source>
        <dbReference type="Proteomes" id="UP000494206"/>
    </source>
</evidence>
<dbReference type="PROSITE" id="PS50042">
    <property type="entry name" value="CNMP_BINDING_3"/>
    <property type="match status" value="1"/>
</dbReference>
<dbReference type="InterPro" id="IPR019408">
    <property type="entry name" value="7TM_GPCR_serpentine_rcpt_Srab"/>
</dbReference>
<feature type="transmembrane region" description="Helical" evidence="5">
    <location>
        <begin position="103"/>
        <end position="121"/>
    </location>
</feature>
<evidence type="ECO:0000256" key="4">
    <source>
        <dbReference type="ARBA" id="ARBA00023136"/>
    </source>
</evidence>
<keyword evidence="3 5" id="KW-1133">Transmembrane helix</keyword>
<organism evidence="7 8">
    <name type="scientific">Caenorhabditis bovis</name>
    <dbReference type="NCBI Taxonomy" id="2654633"/>
    <lineage>
        <taxon>Eukaryota</taxon>
        <taxon>Metazoa</taxon>
        <taxon>Ecdysozoa</taxon>
        <taxon>Nematoda</taxon>
        <taxon>Chromadorea</taxon>
        <taxon>Rhabditida</taxon>
        <taxon>Rhabditina</taxon>
        <taxon>Rhabditomorpha</taxon>
        <taxon>Rhabditoidea</taxon>
        <taxon>Rhabditidae</taxon>
        <taxon>Peloderinae</taxon>
        <taxon>Caenorhabditis</taxon>
    </lineage>
</organism>
<keyword evidence="4 5" id="KW-0472">Membrane</keyword>
<dbReference type="Proteomes" id="UP000494206">
    <property type="component" value="Unassembled WGS sequence"/>
</dbReference>
<comment type="caution">
    <text evidence="7">The sequence shown here is derived from an EMBL/GenBank/DDBJ whole genome shotgun (WGS) entry which is preliminary data.</text>
</comment>
<keyword evidence="8" id="KW-1185">Reference proteome</keyword>
<dbReference type="PANTHER" id="PTHR46561">
    <property type="entry name" value="SERPENTINE RECEPTOR, CLASS AB (CLASS A-LIKE)-RELATED"/>
    <property type="match status" value="1"/>
</dbReference>
<evidence type="ECO:0000256" key="5">
    <source>
        <dbReference type="SAM" id="Phobius"/>
    </source>
</evidence>
<dbReference type="AlphaFoldDB" id="A0A8S1EG48"/>
<keyword evidence="2 5" id="KW-0812">Transmembrane</keyword>
<feature type="transmembrane region" description="Helical" evidence="5">
    <location>
        <begin position="20"/>
        <end position="39"/>
    </location>
</feature>
<evidence type="ECO:0000256" key="3">
    <source>
        <dbReference type="ARBA" id="ARBA00022989"/>
    </source>
</evidence>
<dbReference type="GO" id="GO:0016020">
    <property type="term" value="C:membrane"/>
    <property type="evidence" value="ECO:0007669"/>
    <property type="project" value="UniProtKB-SubCell"/>
</dbReference>
<dbReference type="InterPro" id="IPR000595">
    <property type="entry name" value="cNMP-bd_dom"/>
</dbReference>
<dbReference type="OrthoDB" id="5780970at2759"/>
<evidence type="ECO:0000259" key="6">
    <source>
        <dbReference type="PROSITE" id="PS50042"/>
    </source>
</evidence>
<feature type="transmembrane region" description="Helical" evidence="5">
    <location>
        <begin position="60"/>
        <end position="83"/>
    </location>
</feature>
<feature type="transmembrane region" description="Helical" evidence="5">
    <location>
        <begin position="142"/>
        <end position="159"/>
    </location>
</feature>
<proteinExistence type="predicted"/>
<reference evidence="7 8" key="1">
    <citation type="submission" date="2020-04" db="EMBL/GenBank/DDBJ databases">
        <authorList>
            <person name="Laetsch R D."/>
            <person name="Stevens L."/>
            <person name="Kumar S."/>
            <person name="Blaxter L. M."/>
        </authorList>
    </citation>
    <scope>NUCLEOTIDE SEQUENCE [LARGE SCALE GENOMIC DNA]</scope>
</reference>
<gene>
    <name evidence="7" type="ORF">CBOVIS_LOCUS178</name>
</gene>
<comment type="subcellular location">
    <subcellularLocation>
        <location evidence="1">Membrane</location>
        <topology evidence="1">Multi-pass membrane protein</topology>
    </subcellularLocation>
</comment>
<feature type="transmembrane region" description="Helical" evidence="5">
    <location>
        <begin position="234"/>
        <end position="253"/>
    </location>
</feature>
<dbReference type="InterPro" id="IPR053286">
    <property type="entry name" value="Nematode_rcpt-like_srab"/>
</dbReference>
<dbReference type="EMBL" id="CADEPM010000001">
    <property type="protein sequence ID" value="CAB3396656.1"/>
    <property type="molecule type" value="Genomic_DNA"/>
</dbReference>
<dbReference type="Pfam" id="PF10292">
    <property type="entry name" value="7TM_GPCR_Srab"/>
    <property type="match status" value="1"/>
</dbReference>
<sequence length="321" mass="36899">MSQCPEMSVLSTSPILLCSLTFNLTICLAALPILIWANYKLWSMSFSKLFHLNFRLVAQVNLFGFIIHCTGRSILHTIDLINYMTLEPCDMVPNIYRCFVLRFMYNCGIWLTTASIIPYIVERWLATTWSKSYEHSSKHFGILLMSIASIPLSFLYYGTRFEGVKMYYCVVVQSGSPRLAQVSAILGIVAQAISRIAFSYLLMKNKNLRRNLSLSLSNRYQIEQNVSSMRCLKVLANINTIYLIIQNAGFFWLLCFAAKIPPQNYYALSEMNATYPLFSILTVLIMSKTVNRVRSNTRKNLDAHLKTDNEVYFKILKKQLN</sequence>
<feature type="domain" description="Cyclic nucleotide-binding" evidence="6">
    <location>
        <begin position="152"/>
        <end position="219"/>
    </location>
</feature>
<name>A0A8S1EG48_9PELO</name>
<dbReference type="PANTHER" id="PTHR46561:SF4">
    <property type="entry name" value="SERPENTINE RECEPTOR, CLASS AB (CLASS A-LIKE)"/>
    <property type="match status" value="1"/>
</dbReference>
<feature type="transmembrane region" description="Helical" evidence="5">
    <location>
        <begin position="273"/>
        <end position="290"/>
    </location>
</feature>
<accession>A0A8S1EG48</accession>
<feature type="transmembrane region" description="Helical" evidence="5">
    <location>
        <begin position="179"/>
        <end position="203"/>
    </location>
</feature>
<evidence type="ECO:0000313" key="7">
    <source>
        <dbReference type="EMBL" id="CAB3396656.1"/>
    </source>
</evidence>
<evidence type="ECO:0000256" key="1">
    <source>
        <dbReference type="ARBA" id="ARBA00004141"/>
    </source>
</evidence>
<evidence type="ECO:0000256" key="2">
    <source>
        <dbReference type="ARBA" id="ARBA00022692"/>
    </source>
</evidence>